<keyword evidence="3 5" id="KW-0694">RNA-binding</keyword>
<dbReference type="GO" id="GO:0034462">
    <property type="term" value="P:small-subunit processome assembly"/>
    <property type="evidence" value="ECO:0007669"/>
    <property type="project" value="TreeGrafter"/>
</dbReference>
<evidence type="ECO:0000256" key="3">
    <source>
        <dbReference type="ARBA" id="ARBA00022884"/>
    </source>
</evidence>
<dbReference type="GO" id="GO:0000480">
    <property type="term" value="P:endonucleolytic cleavage in 5'-ETS of tricistronic rRNA transcript (SSU-rRNA, 5.8S rRNA, LSU-rRNA)"/>
    <property type="evidence" value="ECO:0007669"/>
    <property type="project" value="TreeGrafter"/>
</dbReference>
<sequence>MSEEEQQHEQIKDKTKLSSEKSKNNEKKQFLQEVEKAEKRGVCYLSHIPPKMDHVKLRQLLFQYGEIQRIYVTPENPDARLNGEKAGGFRGQKFSEGWVEFTDKRVAKDVAETLNGEQMGKNTSFFFFMSGSSDSSRATSGHDLRSSILLSADKKKGQQTSFTKLETKCIPLQTQVYNDLEFGQ</sequence>
<dbReference type="Gene3D" id="3.30.70.330">
    <property type="match status" value="1"/>
</dbReference>
<name>A0AAF1AGL6_DAUCS</name>
<dbReference type="GO" id="GO:0000447">
    <property type="term" value="P:endonucleolytic cleavage in ITS1 to separate SSU-rRNA from 5.8S rRNA and LSU-rRNA from tricistronic rRNA transcript (SSU-rRNA, 5.8S rRNA, LSU-rRNA)"/>
    <property type="evidence" value="ECO:0007669"/>
    <property type="project" value="TreeGrafter"/>
</dbReference>
<proteinExistence type="inferred from homology"/>
<feature type="domain" description="RRM" evidence="7">
    <location>
        <begin position="41"/>
        <end position="130"/>
    </location>
</feature>
<dbReference type="CDD" id="cd12263">
    <property type="entry name" value="RRM_ABT1_like"/>
    <property type="match status" value="1"/>
</dbReference>
<evidence type="ECO:0000256" key="5">
    <source>
        <dbReference type="PROSITE-ProRule" id="PRU00176"/>
    </source>
</evidence>
<dbReference type="EMBL" id="CP093343">
    <property type="protein sequence ID" value="WOG82168.1"/>
    <property type="molecule type" value="Genomic_DNA"/>
</dbReference>
<comment type="subcellular location">
    <subcellularLocation>
        <location evidence="1">Nucleus</location>
        <location evidence="1">Nucleolus</location>
    </subcellularLocation>
</comment>
<feature type="region of interest" description="Disordered" evidence="6">
    <location>
        <begin position="1"/>
        <end position="31"/>
    </location>
</feature>
<dbReference type="SUPFAM" id="SSF54928">
    <property type="entry name" value="RNA-binding domain, RBD"/>
    <property type="match status" value="1"/>
</dbReference>
<dbReference type="InterPro" id="IPR035979">
    <property type="entry name" value="RBD_domain_sf"/>
</dbReference>
<evidence type="ECO:0000256" key="4">
    <source>
        <dbReference type="ARBA" id="ARBA00023242"/>
    </source>
</evidence>
<dbReference type="PROSITE" id="PS50102">
    <property type="entry name" value="RRM"/>
    <property type="match status" value="1"/>
</dbReference>
<dbReference type="Proteomes" id="UP000077755">
    <property type="component" value="Chromosome 1"/>
</dbReference>
<keyword evidence="9" id="KW-1185">Reference proteome</keyword>
<evidence type="ECO:0000256" key="2">
    <source>
        <dbReference type="ARBA" id="ARBA00005819"/>
    </source>
</evidence>
<evidence type="ECO:0000259" key="7">
    <source>
        <dbReference type="PROSITE" id="PS50102"/>
    </source>
</evidence>
<dbReference type="InterPro" id="IPR012677">
    <property type="entry name" value="Nucleotide-bd_a/b_plait_sf"/>
</dbReference>
<comment type="similarity">
    <text evidence="2">Belongs to the ESF2/ABP1 family.</text>
</comment>
<reference evidence="8" key="1">
    <citation type="journal article" date="2016" name="Nat. Genet.">
        <title>A high-quality carrot genome assembly provides new insights into carotenoid accumulation and asterid genome evolution.</title>
        <authorList>
            <person name="Iorizzo M."/>
            <person name="Ellison S."/>
            <person name="Senalik D."/>
            <person name="Zeng P."/>
            <person name="Satapoomin P."/>
            <person name="Huang J."/>
            <person name="Bowman M."/>
            <person name="Iovene M."/>
            <person name="Sanseverino W."/>
            <person name="Cavagnaro P."/>
            <person name="Yildiz M."/>
            <person name="Macko-Podgorni A."/>
            <person name="Moranska E."/>
            <person name="Grzebelus E."/>
            <person name="Grzebelus D."/>
            <person name="Ashrafi H."/>
            <person name="Zheng Z."/>
            <person name="Cheng S."/>
            <person name="Spooner D."/>
            <person name="Van Deynze A."/>
            <person name="Simon P."/>
        </authorList>
    </citation>
    <scope>NUCLEOTIDE SEQUENCE</scope>
    <source>
        <tissue evidence="8">Leaf</tissue>
    </source>
</reference>
<evidence type="ECO:0000313" key="8">
    <source>
        <dbReference type="EMBL" id="WOG82168.1"/>
    </source>
</evidence>
<gene>
    <name evidence="8" type="ORF">DCAR_0101330</name>
</gene>
<dbReference type="InterPro" id="IPR034353">
    <property type="entry name" value="ABT1/ESF2_RRM"/>
</dbReference>
<dbReference type="PANTHER" id="PTHR12311">
    <property type="entry name" value="ACTIVATOR OF BASAL TRANSCRIPTION 1"/>
    <property type="match status" value="1"/>
</dbReference>
<dbReference type="GO" id="GO:0000472">
    <property type="term" value="P:endonucleolytic cleavage to generate mature 5'-end of SSU-rRNA from (SSU-rRNA, 5.8S rRNA, LSU-rRNA)"/>
    <property type="evidence" value="ECO:0007669"/>
    <property type="project" value="TreeGrafter"/>
</dbReference>
<accession>A0AAF1AGL6</accession>
<evidence type="ECO:0000313" key="9">
    <source>
        <dbReference type="Proteomes" id="UP000077755"/>
    </source>
</evidence>
<evidence type="ECO:0000256" key="1">
    <source>
        <dbReference type="ARBA" id="ARBA00004604"/>
    </source>
</evidence>
<evidence type="ECO:0000256" key="6">
    <source>
        <dbReference type="SAM" id="MobiDB-lite"/>
    </source>
</evidence>
<dbReference type="PANTHER" id="PTHR12311:SF7">
    <property type="entry name" value="ACTIVATOR OF BASAL TRANSCRIPTION 1"/>
    <property type="match status" value="1"/>
</dbReference>
<organism evidence="8 9">
    <name type="scientific">Daucus carota subsp. sativus</name>
    <name type="common">Carrot</name>
    <dbReference type="NCBI Taxonomy" id="79200"/>
    <lineage>
        <taxon>Eukaryota</taxon>
        <taxon>Viridiplantae</taxon>
        <taxon>Streptophyta</taxon>
        <taxon>Embryophyta</taxon>
        <taxon>Tracheophyta</taxon>
        <taxon>Spermatophyta</taxon>
        <taxon>Magnoliopsida</taxon>
        <taxon>eudicotyledons</taxon>
        <taxon>Gunneridae</taxon>
        <taxon>Pentapetalae</taxon>
        <taxon>asterids</taxon>
        <taxon>campanulids</taxon>
        <taxon>Apiales</taxon>
        <taxon>Apiaceae</taxon>
        <taxon>Apioideae</taxon>
        <taxon>Scandiceae</taxon>
        <taxon>Daucinae</taxon>
        <taxon>Daucus</taxon>
        <taxon>Daucus sect. Daucus</taxon>
    </lineage>
</organism>
<protein>
    <recommendedName>
        <fullName evidence="7">RRM domain-containing protein</fullName>
    </recommendedName>
</protein>
<reference evidence="8" key="2">
    <citation type="submission" date="2022-03" db="EMBL/GenBank/DDBJ databases">
        <title>Draft title - Genomic analysis of global carrot germplasm unveils the trajectory of domestication and the origin of high carotenoid orange carrot.</title>
        <authorList>
            <person name="Iorizzo M."/>
            <person name="Ellison S."/>
            <person name="Senalik D."/>
            <person name="Macko-Podgorni A."/>
            <person name="Grzebelus D."/>
            <person name="Bostan H."/>
            <person name="Rolling W."/>
            <person name="Curaba J."/>
            <person name="Simon P."/>
        </authorList>
    </citation>
    <scope>NUCLEOTIDE SEQUENCE</scope>
    <source>
        <tissue evidence="8">Leaf</tissue>
    </source>
</reference>
<dbReference type="InterPro" id="IPR000504">
    <property type="entry name" value="RRM_dom"/>
</dbReference>
<dbReference type="AlphaFoldDB" id="A0AAF1AGL6"/>
<dbReference type="InterPro" id="IPR039119">
    <property type="entry name" value="ABT1/Esf2"/>
</dbReference>
<dbReference type="GO" id="GO:0005730">
    <property type="term" value="C:nucleolus"/>
    <property type="evidence" value="ECO:0007669"/>
    <property type="project" value="UniProtKB-SubCell"/>
</dbReference>
<dbReference type="GO" id="GO:0003723">
    <property type="term" value="F:RNA binding"/>
    <property type="evidence" value="ECO:0007669"/>
    <property type="project" value="UniProtKB-UniRule"/>
</dbReference>
<keyword evidence="4" id="KW-0539">Nucleus</keyword>